<feature type="transmembrane region" description="Helical" evidence="5">
    <location>
        <begin position="100"/>
        <end position="119"/>
    </location>
</feature>
<gene>
    <name evidence="7" type="ORF">GCM10009799_01880</name>
</gene>
<keyword evidence="2 5" id="KW-0812">Transmembrane</keyword>
<reference evidence="7 8" key="1">
    <citation type="journal article" date="2019" name="Int. J. Syst. Evol. Microbiol.">
        <title>The Global Catalogue of Microorganisms (GCM) 10K type strain sequencing project: providing services to taxonomists for standard genome sequencing and annotation.</title>
        <authorList>
            <consortium name="The Broad Institute Genomics Platform"/>
            <consortium name="The Broad Institute Genome Sequencing Center for Infectious Disease"/>
            <person name="Wu L."/>
            <person name="Ma J."/>
        </authorList>
    </citation>
    <scope>NUCLEOTIDE SEQUENCE [LARGE SCALE GENOMIC DNA]</scope>
    <source>
        <strain evidence="7 8">JCM 15313</strain>
    </source>
</reference>
<dbReference type="Gene3D" id="1.20.1250.20">
    <property type="entry name" value="MFS general substrate transporter like domains"/>
    <property type="match status" value="1"/>
</dbReference>
<evidence type="ECO:0000256" key="1">
    <source>
        <dbReference type="ARBA" id="ARBA00004651"/>
    </source>
</evidence>
<dbReference type="RefSeq" id="WP_344109130.1">
    <property type="nucleotide sequence ID" value="NZ_BAAAPC010000001.1"/>
</dbReference>
<feature type="transmembrane region" description="Helical" evidence="5">
    <location>
        <begin position="163"/>
        <end position="184"/>
    </location>
</feature>
<dbReference type="InterPro" id="IPR036259">
    <property type="entry name" value="MFS_trans_sf"/>
</dbReference>
<evidence type="ECO:0000256" key="2">
    <source>
        <dbReference type="ARBA" id="ARBA00022692"/>
    </source>
</evidence>
<dbReference type="PANTHER" id="PTHR42910">
    <property type="entry name" value="TRANSPORTER SCO4007-RELATED"/>
    <property type="match status" value="1"/>
</dbReference>
<keyword evidence="4 5" id="KW-0472">Membrane</keyword>
<feature type="transmembrane region" description="Helical" evidence="5">
    <location>
        <begin position="47"/>
        <end position="65"/>
    </location>
</feature>
<evidence type="ECO:0000313" key="8">
    <source>
        <dbReference type="Proteomes" id="UP001501585"/>
    </source>
</evidence>
<feature type="transmembrane region" description="Helical" evidence="5">
    <location>
        <begin position="302"/>
        <end position="320"/>
    </location>
</feature>
<feature type="transmembrane region" description="Helical" evidence="5">
    <location>
        <begin position="250"/>
        <end position="267"/>
    </location>
</feature>
<feature type="domain" description="Major facilitator superfamily (MFS) profile" evidence="6">
    <location>
        <begin position="10"/>
        <end position="391"/>
    </location>
</feature>
<keyword evidence="8" id="KW-1185">Reference proteome</keyword>
<evidence type="ECO:0000313" key="7">
    <source>
        <dbReference type="EMBL" id="GAA1980372.1"/>
    </source>
</evidence>
<dbReference type="CDD" id="cd17324">
    <property type="entry name" value="MFS_NepI_like"/>
    <property type="match status" value="1"/>
</dbReference>
<dbReference type="InterPro" id="IPR020846">
    <property type="entry name" value="MFS_dom"/>
</dbReference>
<dbReference type="EMBL" id="BAAAPC010000001">
    <property type="protein sequence ID" value="GAA1980372.1"/>
    <property type="molecule type" value="Genomic_DNA"/>
</dbReference>
<name>A0ABN2S509_9ACTN</name>
<accession>A0ABN2S509</accession>
<comment type="caution">
    <text evidence="7">The sequence shown here is derived from an EMBL/GenBank/DDBJ whole genome shotgun (WGS) entry which is preliminary data.</text>
</comment>
<feature type="transmembrane region" description="Helical" evidence="5">
    <location>
        <begin position="217"/>
        <end position="238"/>
    </location>
</feature>
<evidence type="ECO:0000256" key="4">
    <source>
        <dbReference type="ARBA" id="ARBA00023136"/>
    </source>
</evidence>
<protein>
    <submittedName>
        <fullName evidence="7">MFS transporter</fullName>
    </submittedName>
</protein>
<sequence>MSTTPMPRALLPVLALCCATTVANIYLSAPLLSLISASLGTSAAQSGLVATFSQLGYSVGLLFLLPLGDTVRRRPLVSWLVVGTVAGLATAALAPGLPALLAAILAASAFTVIPQLLVPMATAMAPPERRAGVIAVLQAGVFSGAIAARVIGGVIGEFSGWRAVFAIAAVATAAIGAITAALLPPEEGPRTGERPSYAALLASLPGLLREPVLLRSLALQACVFAAFNMLWTTLVFLLTAPPYGLDTAGAAYFGLFGLVGVGVAPIAGRFIDRYGPLRVVGVSLAVVAAGCCLFLFGRVGLAVPALAIAVLFAGLQGCQISNQSAALAARPDARSRMNTVYMFGTFLAGAVGSALGATLYEHVGWIAVSAAAGGVTLLGLAVWAVAASRAGRDADGSARSAEGIPSGPSARV</sequence>
<feature type="transmembrane region" description="Helical" evidence="5">
    <location>
        <begin position="77"/>
        <end position="94"/>
    </location>
</feature>
<dbReference type="SUPFAM" id="SSF103473">
    <property type="entry name" value="MFS general substrate transporter"/>
    <property type="match status" value="1"/>
</dbReference>
<keyword evidence="3 5" id="KW-1133">Transmembrane helix</keyword>
<feature type="transmembrane region" description="Helical" evidence="5">
    <location>
        <begin position="131"/>
        <end position="151"/>
    </location>
</feature>
<feature type="transmembrane region" description="Helical" evidence="5">
    <location>
        <begin position="279"/>
        <end position="296"/>
    </location>
</feature>
<feature type="transmembrane region" description="Helical" evidence="5">
    <location>
        <begin position="366"/>
        <end position="386"/>
    </location>
</feature>
<organism evidence="7 8">
    <name type="scientific">Nocardiopsis rhodophaea</name>
    <dbReference type="NCBI Taxonomy" id="280238"/>
    <lineage>
        <taxon>Bacteria</taxon>
        <taxon>Bacillati</taxon>
        <taxon>Actinomycetota</taxon>
        <taxon>Actinomycetes</taxon>
        <taxon>Streptosporangiales</taxon>
        <taxon>Nocardiopsidaceae</taxon>
        <taxon>Nocardiopsis</taxon>
    </lineage>
</organism>
<proteinExistence type="predicted"/>
<dbReference type="Pfam" id="PF07690">
    <property type="entry name" value="MFS_1"/>
    <property type="match status" value="1"/>
</dbReference>
<evidence type="ECO:0000256" key="3">
    <source>
        <dbReference type="ARBA" id="ARBA00022989"/>
    </source>
</evidence>
<evidence type="ECO:0000259" key="6">
    <source>
        <dbReference type="PROSITE" id="PS50850"/>
    </source>
</evidence>
<dbReference type="Proteomes" id="UP001501585">
    <property type="component" value="Unassembled WGS sequence"/>
</dbReference>
<dbReference type="PANTHER" id="PTHR42910:SF1">
    <property type="entry name" value="MAJOR FACILITATOR SUPERFAMILY (MFS) PROFILE DOMAIN-CONTAINING PROTEIN"/>
    <property type="match status" value="1"/>
</dbReference>
<feature type="transmembrane region" description="Helical" evidence="5">
    <location>
        <begin position="340"/>
        <end position="360"/>
    </location>
</feature>
<dbReference type="InterPro" id="IPR011701">
    <property type="entry name" value="MFS"/>
</dbReference>
<dbReference type="PROSITE" id="PS50850">
    <property type="entry name" value="MFS"/>
    <property type="match status" value="1"/>
</dbReference>
<evidence type="ECO:0000256" key="5">
    <source>
        <dbReference type="SAM" id="Phobius"/>
    </source>
</evidence>
<comment type="subcellular location">
    <subcellularLocation>
        <location evidence="1">Cell membrane</location>
        <topology evidence="1">Multi-pass membrane protein</topology>
    </subcellularLocation>
</comment>